<feature type="signal peptide" evidence="1">
    <location>
        <begin position="1"/>
        <end position="26"/>
    </location>
</feature>
<evidence type="ECO:0000256" key="1">
    <source>
        <dbReference type="SAM" id="SignalP"/>
    </source>
</evidence>
<dbReference type="STRING" id="3988.B9T643"/>
<dbReference type="PANTHER" id="PTHR34590:SF10">
    <property type="entry name" value="RECEPTOR-LIKE PROTEIN KINASE HERK 1"/>
    <property type="match status" value="1"/>
</dbReference>
<evidence type="ECO:0000313" key="2">
    <source>
        <dbReference type="EMBL" id="EEF28675.1"/>
    </source>
</evidence>
<keyword evidence="1" id="KW-0732">Signal</keyword>
<gene>
    <name evidence="2" type="ORF">RCOM_0380580</name>
</gene>
<name>B9T643_RICCO</name>
<dbReference type="EMBL" id="EQ974575">
    <property type="protein sequence ID" value="EEF28675.1"/>
    <property type="molecule type" value="Genomic_DNA"/>
</dbReference>
<organism evidence="2 3">
    <name type="scientific">Ricinus communis</name>
    <name type="common">Castor bean</name>
    <dbReference type="NCBI Taxonomy" id="3988"/>
    <lineage>
        <taxon>Eukaryota</taxon>
        <taxon>Viridiplantae</taxon>
        <taxon>Streptophyta</taxon>
        <taxon>Embryophyta</taxon>
        <taxon>Tracheophyta</taxon>
        <taxon>Spermatophyta</taxon>
        <taxon>Magnoliopsida</taxon>
        <taxon>eudicotyledons</taxon>
        <taxon>Gunneridae</taxon>
        <taxon>Pentapetalae</taxon>
        <taxon>rosids</taxon>
        <taxon>fabids</taxon>
        <taxon>Malpighiales</taxon>
        <taxon>Euphorbiaceae</taxon>
        <taxon>Acalyphoideae</taxon>
        <taxon>Acalypheae</taxon>
        <taxon>Ricinus</taxon>
    </lineage>
</organism>
<dbReference type="InParanoid" id="B9T643"/>
<dbReference type="InterPro" id="IPR045272">
    <property type="entry name" value="ANXUR1/2-like"/>
</dbReference>
<dbReference type="eggNOG" id="KOG1187">
    <property type="taxonomic scope" value="Eukaryota"/>
</dbReference>
<dbReference type="PANTHER" id="PTHR34590">
    <property type="entry name" value="OS03G0124300 PROTEIN-RELATED"/>
    <property type="match status" value="1"/>
</dbReference>
<feature type="chain" id="PRO_5002892327" evidence="1">
    <location>
        <begin position="27"/>
        <end position="186"/>
    </location>
</feature>
<proteinExistence type="predicted"/>
<evidence type="ECO:0000313" key="3">
    <source>
        <dbReference type="Proteomes" id="UP000008311"/>
    </source>
</evidence>
<accession>B9T643</accession>
<dbReference type="AlphaFoldDB" id="B9T643"/>
<dbReference type="Proteomes" id="UP000008311">
    <property type="component" value="Unassembled WGS sequence"/>
</dbReference>
<protein>
    <submittedName>
        <fullName evidence="2">Uncharacterized protein</fullName>
    </submittedName>
</protein>
<reference evidence="3" key="1">
    <citation type="journal article" date="2010" name="Nat. Biotechnol.">
        <title>Draft genome sequence of the oilseed species Ricinus communis.</title>
        <authorList>
            <person name="Chan A.P."/>
            <person name="Crabtree J."/>
            <person name="Zhao Q."/>
            <person name="Lorenzi H."/>
            <person name="Orvis J."/>
            <person name="Puiu D."/>
            <person name="Melake-Berhan A."/>
            <person name="Jones K.M."/>
            <person name="Redman J."/>
            <person name="Chen G."/>
            <person name="Cahoon E.B."/>
            <person name="Gedil M."/>
            <person name="Stanke M."/>
            <person name="Haas B.J."/>
            <person name="Wortman J.R."/>
            <person name="Fraser-Liggett C.M."/>
            <person name="Ravel J."/>
            <person name="Rabinowicz P.D."/>
        </authorList>
    </citation>
    <scope>NUCLEOTIDE SEQUENCE [LARGE SCALE GENOMIC DNA]</scope>
    <source>
        <strain evidence="3">cv. Hale</strain>
    </source>
</reference>
<sequence>MKILSWLPLALALVLFELIGCNRSLAAFIPPESYLIACGSSRNVTSQGRTFVPDSGHLSITLGTGTSVVAVSNSDFPSHIYQFARVFSVADDFVLLNNFTFKNCNASYMFKEIWENDAKYLNINSSAMNVSTNPSSIKYPPSVTTEIAPNSIYASAEAKEDANVANIGFNKPSVLFSDSISIRHCI</sequence>
<dbReference type="GO" id="GO:0004714">
    <property type="term" value="F:transmembrane receptor protein tyrosine kinase activity"/>
    <property type="evidence" value="ECO:0007669"/>
    <property type="project" value="InterPro"/>
</dbReference>
<keyword evidence="3" id="KW-1185">Reference proteome</keyword>